<keyword evidence="1" id="KW-0472">Membrane</keyword>
<sequence>MFISSAAFSTFILGLTTFAENKYFTMIVLLFYVIVTGILVEILAVNELINFNILVLFDLGIRSDLNGFNVILYYLLLSLSGSLLWYYFGYKKFLKKVSLTSSYKVMNS</sequence>
<reference evidence="2" key="1">
    <citation type="submission" date="2021-03" db="EMBL/GenBank/DDBJ databases">
        <title>Taxonomic study of Clostridium polyendosporum from meadow-gley soil under rice.</title>
        <authorList>
            <person name="Kobayashi H."/>
            <person name="Tanizawa Y."/>
            <person name="Yagura M."/>
        </authorList>
    </citation>
    <scope>NUCLEOTIDE SEQUENCE</scope>
    <source>
        <strain evidence="2">JCM 30710</strain>
    </source>
</reference>
<dbReference type="EMBL" id="BOPZ01000013">
    <property type="protein sequence ID" value="GIM29120.1"/>
    <property type="molecule type" value="Genomic_DNA"/>
</dbReference>
<evidence type="ECO:0000313" key="2">
    <source>
        <dbReference type="EMBL" id="GIM29120.1"/>
    </source>
</evidence>
<keyword evidence="1" id="KW-0812">Transmembrane</keyword>
<organism evidence="2 3">
    <name type="scientific">Clostridium polyendosporum</name>
    <dbReference type="NCBI Taxonomy" id="69208"/>
    <lineage>
        <taxon>Bacteria</taxon>
        <taxon>Bacillati</taxon>
        <taxon>Bacillota</taxon>
        <taxon>Clostridia</taxon>
        <taxon>Eubacteriales</taxon>
        <taxon>Clostridiaceae</taxon>
        <taxon>Clostridium</taxon>
    </lineage>
</organism>
<proteinExistence type="predicted"/>
<comment type="caution">
    <text evidence="2">The sequence shown here is derived from an EMBL/GenBank/DDBJ whole genome shotgun (WGS) entry which is preliminary data.</text>
</comment>
<keyword evidence="1" id="KW-1133">Transmembrane helix</keyword>
<protein>
    <submittedName>
        <fullName evidence="2">Uncharacterized protein</fullName>
    </submittedName>
</protein>
<gene>
    <name evidence="2" type="ORF">CPJCM30710_17860</name>
</gene>
<evidence type="ECO:0000313" key="3">
    <source>
        <dbReference type="Proteomes" id="UP000679179"/>
    </source>
</evidence>
<name>A0A919RYY6_9CLOT</name>
<feature type="transmembrane region" description="Helical" evidence="1">
    <location>
        <begin position="29"/>
        <end position="49"/>
    </location>
</feature>
<dbReference type="AlphaFoldDB" id="A0A919RYY6"/>
<evidence type="ECO:0000256" key="1">
    <source>
        <dbReference type="SAM" id="Phobius"/>
    </source>
</evidence>
<feature type="transmembrane region" description="Helical" evidence="1">
    <location>
        <begin position="70"/>
        <end position="88"/>
    </location>
</feature>
<dbReference type="Proteomes" id="UP000679179">
    <property type="component" value="Unassembled WGS sequence"/>
</dbReference>
<keyword evidence="3" id="KW-1185">Reference proteome</keyword>
<accession>A0A919RYY6</accession>